<dbReference type="EMBL" id="AP025628">
    <property type="protein sequence ID" value="BDG60577.1"/>
    <property type="molecule type" value="Genomic_DNA"/>
</dbReference>
<name>A0AA35CK35_9FIRM</name>
<dbReference type="InterPro" id="IPR036663">
    <property type="entry name" value="Fumarylacetoacetase_C_sf"/>
</dbReference>
<dbReference type="GO" id="GO:0046872">
    <property type="term" value="F:metal ion binding"/>
    <property type="evidence" value="ECO:0007669"/>
    <property type="project" value="UniProtKB-KW"/>
</dbReference>
<dbReference type="Pfam" id="PF01557">
    <property type="entry name" value="FAA_hydrolase"/>
    <property type="match status" value="1"/>
</dbReference>
<evidence type="ECO:0000313" key="5">
    <source>
        <dbReference type="Proteomes" id="UP001163687"/>
    </source>
</evidence>
<dbReference type="Gene3D" id="3.90.850.10">
    <property type="entry name" value="Fumarylacetoacetase-like, C-terminal domain"/>
    <property type="match status" value="1"/>
</dbReference>
<dbReference type="FunFam" id="3.90.850.10:FF:000002">
    <property type="entry name" value="2-hydroxyhepta-2,4-diene-1,7-dioate isomerase"/>
    <property type="match status" value="1"/>
</dbReference>
<dbReference type="InterPro" id="IPR011234">
    <property type="entry name" value="Fumarylacetoacetase-like_C"/>
</dbReference>
<dbReference type="Proteomes" id="UP001163687">
    <property type="component" value="Chromosome"/>
</dbReference>
<gene>
    <name evidence="4" type="ORF">caldi_16670</name>
</gene>
<protein>
    <recommendedName>
        <fullName evidence="3">Fumarylacetoacetase-like C-terminal domain-containing protein</fullName>
    </recommendedName>
</protein>
<evidence type="ECO:0000259" key="3">
    <source>
        <dbReference type="Pfam" id="PF01557"/>
    </source>
</evidence>
<dbReference type="GO" id="GO:0019752">
    <property type="term" value="P:carboxylic acid metabolic process"/>
    <property type="evidence" value="ECO:0007669"/>
    <property type="project" value="UniProtKB-ARBA"/>
</dbReference>
<sequence>MYLLTFRDETGLRLGVRTERGVLDVDAARRRLGVRNVPQSITEILEGGERALRSLQAFVERVLESGEVEWVDEAGLTLAPAVPQPGKLICVGLNYLDHCRETGMEPPKAPVLFAKWNNALAASGETITLPAASSQVDYEAELAVIIGRRCKGVSPEAALDYVAGYTIMNDVSARDFQFSDGQWVRAKSQDGFAPLGPYFVTKDEVPDVQDLPIRLLLNGQVMQDSSTAEMIFPVREIVSYISQGITLEPGDVIATGTPFGVGMSRKPPVWLQDGDEVAIEIGRLGRLVNRFRRA</sequence>
<comment type="similarity">
    <text evidence="1">Belongs to the FAH family.</text>
</comment>
<evidence type="ECO:0000256" key="2">
    <source>
        <dbReference type="ARBA" id="ARBA00022723"/>
    </source>
</evidence>
<reference evidence="4" key="1">
    <citation type="submission" date="2022-03" db="EMBL/GenBank/DDBJ databases">
        <title>Complete genome sequence of Caldinitratiruptor microaerophilus.</title>
        <authorList>
            <person name="Mukaiyama R."/>
            <person name="Nishiyama T."/>
            <person name="Ueda K."/>
        </authorList>
    </citation>
    <scope>NUCLEOTIDE SEQUENCE</scope>
    <source>
        <strain evidence="4">JCM 16183</strain>
    </source>
</reference>
<dbReference type="SUPFAM" id="SSF56529">
    <property type="entry name" value="FAH"/>
    <property type="match status" value="1"/>
</dbReference>
<evidence type="ECO:0000256" key="1">
    <source>
        <dbReference type="ARBA" id="ARBA00010211"/>
    </source>
</evidence>
<evidence type="ECO:0000313" key="4">
    <source>
        <dbReference type="EMBL" id="BDG60577.1"/>
    </source>
</evidence>
<accession>A0AA35CK35</accession>
<keyword evidence="5" id="KW-1185">Reference proteome</keyword>
<feature type="domain" description="Fumarylacetoacetase-like C-terminal" evidence="3">
    <location>
        <begin position="87"/>
        <end position="291"/>
    </location>
</feature>
<organism evidence="4 5">
    <name type="scientific">Caldinitratiruptor microaerophilus</name>
    <dbReference type="NCBI Taxonomy" id="671077"/>
    <lineage>
        <taxon>Bacteria</taxon>
        <taxon>Bacillati</taxon>
        <taxon>Bacillota</taxon>
        <taxon>Clostridia</taxon>
        <taxon>Eubacteriales</taxon>
        <taxon>Symbiobacteriaceae</taxon>
        <taxon>Caldinitratiruptor</taxon>
    </lineage>
</organism>
<dbReference type="KEGG" id="cmic:caldi_16670"/>
<dbReference type="AlphaFoldDB" id="A0AA35CK35"/>
<dbReference type="InterPro" id="IPR051121">
    <property type="entry name" value="FAH"/>
</dbReference>
<dbReference type="PANTHER" id="PTHR42796">
    <property type="entry name" value="FUMARYLACETOACETATE HYDROLASE DOMAIN-CONTAINING PROTEIN 2A-RELATED"/>
    <property type="match status" value="1"/>
</dbReference>
<keyword evidence="2" id="KW-0479">Metal-binding</keyword>
<dbReference type="PANTHER" id="PTHR42796:SF4">
    <property type="entry name" value="FUMARYLACETOACETATE HYDROLASE DOMAIN-CONTAINING PROTEIN 2A"/>
    <property type="match status" value="1"/>
</dbReference>
<dbReference type="RefSeq" id="WP_264844590.1">
    <property type="nucleotide sequence ID" value="NZ_AP025628.1"/>
</dbReference>
<proteinExistence type="inferred from homology"/>
<dbReference type="GO" id="GO:0016853">
    <property type="term" value="F:isomerase activity"/>
    <property type="evidence" value="ECO:0007669"/>
    <property type="project" value="UniProtKB-ARBA"/>
</dbReference>